<evidence type="ECO:0000313" key="2">
    <source>
        <dbReference type="Proteomes" id="UP001454036"/>
    </source>
</evidence>
<gene>
    <name evidence="1" type="ORF">LIER_43140</name>
</gene>
<evidence type="ECO:0000313" key="1">
    <source>
        <dbReference type="EMBL" id="GAA0151328.1"/>
    </source>
</evidence>
<dbReference type="Proteomes" id="UP001454036">
    <property type="component" value="Unassembled WGS sequence"/>
</dbReference>
<comment type="caution">
    <text evidence="1">The sequence shown here is derived from an EMBL/GenBank/DDBJ whole genome shotgun (WGS) entry which is preliminary data.</text>
</comment>
<organism evidence="1 2">
    <name type="scientific">Lithospermum erythrorhizon</name>
    <name type="common">Purple gromwell</name>
    <name type="synonym">Lithospermum officinale var. erythrorhizon</name>
    <dbReference type="NCBI Taxonomy" id="34254"/>
    <lineage>
        <taxon>Eukaryota</taxon>
        <taxon>Viridiplantae</taxon>
        <taxon>Streptophyta</taxon>
        <taxon>Embryophyta</taxon>
        <taxon>Tracheophyta</taxon>
        <taxon>Spermatophyta</taxon>
        <taxon>Magnoliopsida</taxon>
        <taxon>eudicotyledons</taxon>
        <taxon>Gunneridae</taxon>
        <taxon>Pentapetalae</taxon>
        <taxon>asterids</taxon>
        <taxon>lamiids</taxon>
        <taxon>Boraginales</taxon>
        <taxon>Boraginaceae</taxon>
        <taxon>Boraginoideae</taxon>
        <taxon>Lithospermeae</taxon>
        <taxon>Lithospermum</taxon>
    </lineage>
</organism>
<accession>A0AAV3PJ99</accession>
<sequence>MPHWPFIVREFIYNLSEDIVDPSSSMFHKVKLRGHVFNFSPSLMNKHYGRQNDGVTGSTLKLNDIIKTLIGGVFTEWPIKGHLQASILSLNYAVMHKVAIANLVNLWGECYMSCDLIRR</sequence>
<dbReference type="EMBL" id="BAABME010032968">
    <property type="protein sequence ID" value="GAA0151328.1"/>
    <property type="molecule type" value="Genomic_DNA"/>
</dbReference>
<name>A0AAV3PJ99_LITER</name>
<protein>
    <submittedName>
        <fullName evidence="1">Uncharacterized protein</fullName>
    </submittedName>
</protein>
<proteinExistence type="predicted"/>
<reference evidence="1 2" key="1">
    <citation type="submission" date="2024-01" db="EMBL/GenBank/DDBJ databases">
        <title>The complete chloroplast genome sequence of Lithospermum erythrorhizon: insights into the phylogenetic relationship among Boraginaceae species and the maternal lineages of purple gromwells.</title>
        <authorList>
            <person name="Okada T."/>
            <person name="Watanabe K."/>
        </authorList>
    </citation>
    <scope>NUCLEOTIDE SEQUENCE [LARGE SCALE GENOMIC DNA]</scope>
</reference>
<keyword evidence="2" id="KW-1185">Reference proteome</keyword>
<dbReference type="AlphaFoldDB" id="A0AAV3PJ99"/>